<evidence type="ECO:0000256" key="2">
    <source>
        <dbReference type="ARBA" id="ARBA00022737"/>
    </source>
</evidence>
<name>A0A453EMM8_AEGTS</name>
<dbReference type="AlphaFoldDB" id="A0A453EMM8"/>
<keyword evidence="5" id="KW-1185">Reference proteome</keyword>
<proteinExistence type="predicted"/>
<reference evidence="4" key="5">
    <citation type="journal article" date="2021" name="G3 (Bethesda)">
        <title>Aegilops tauschii genome assembly Aet v5.0 features greater sequence contiguity and improved annotation.</title>
        <authorList>
            <person name="Wang L."/>
            <person name="Zhu T."/>
            <person name="Rodriguez J.C."/>
            <person name="Deal K.R."/>
            <person name="Dubcovsky J."/>
            <person name="McGuire P.E."/>
            <person name="Lux T."/>
            <person name="Spannagl M."/>
            <person name="Mayer K.F.X."/>
            <person name="Baldrich P."/>
            <person name="Meyers B.C."/>
            <person name="Huo N."/>
            <person name="Gu Y.Q."/>
            <person name="Zhou H."/>
            <person name="Devos K.M."/>
            <person name="Bennetzen J.L."/>
            <person name="Unver T."/>
            <person name="Budak H."/>
            <person name="Gulick P.J."/>
            <person name="Galiba G."/>
            <person name="Kalapos B."/>
            <person name="Nelson D.R."/>
            <person name="Li P."/>
            <person name="You F.M."/>
            <person name="Luo M.C."/>
            <person name="Dvorak J."/>
        </authorList>
    </citation>
    <scope>NUCLEOTIDE SEQUENCE [LARGE SCALE GENOMIC DNA]</scope>
    <source>
        <strain evidence="4">cv. AL8/78</strain>
    </source>
</reference>
<dbReference type="InterPro" id="IPR015943">
    <property type="entry name" value="WD40/YVTN_repeat-like_dom_sf"/>
</dbReference>
<dbReference type="PANTHER" id="PTHR44083">
    <property type="entry name" value="TOPLESS-RELATED PROTEIN 1-RELATED"/>
    <property type="match status" value="1"/>
</dbReference>
<dbReference type="Pfam" id="PF00400">
    <property type="entry name" value="WD40"/>
    <property type="match status" value="2"/>
</dbReference>
<dbReference type="Gene3D" id="2.130.10.10">
    <property type="entry name" value="YVTN repeat-like/Quinoprotein amine dehydrogenase"/>
    <property type="match status" value="1"/>
</dbReference>
<dbReference type="GO" id="GO:0006355">
    <property type="term" value="P:regulation of DNA-templated transcription"/>
    <property type="evidence" value="ECO:0007669"/>
    <property type="project" value="InterPro"/>
</dbReference>
<reference evidence="4" key="3">
    <citation type="journal article" date="2017" name="Nature">
        <title>Genome sequence of the progenitor of the wheat D genome Aegilops tauschii.</title>
        <authorList>
            <person name="Luo M.C."/>
            <person name="Gu Y.Q."/>
            <person name="Puiu D."/>
            <person name="Wang H."/>
            <person name="Twardziok S.O."/>
            <person name="Deal K.R."/>
            <person name="Huo N."/>
            <person name="Zhu T."/>
            <person name="Wang L."/>
            <person name="Wang Y."/>
            <person name="McGuire P.E."/>
            <person name="Liu S."/>
            <person name="Long H."/>
            <person name="Ramasamy R.K."/>
            <person name="Rodriguez J.C."/>
            <person name="Van S.L."/>
            <person name="Yuan L."/>
            <person name="Wang Z."/>
            <person name="Xia Z."/>
            <person name="Xiao L."/>
            <person name="Anderson O.D."/>
            <person name="Ouyang S."/>
            <person name="Liang Y."/>
            <person name="Zimin A.V."/>
            <person name="Pertea G."/>
            <person name="Qi P."/>
            <person name="Bennetzen J.L."/>
            <person name="Dai X."/>
            <person name="Dawson M.W."/>
            <person name="Muller H.G."/>
            <person name="Kugler K."/>
            <person name="Rivarola-Duarte L."/>
            <person name="Spannagl M."/>
            <person name="Mayer K.F.X."/>
            <person name="Lu F.H."/>
            <person name="Bevan M.W."/>
            <person name="Leroy P."/>
            <person name="Li P."/>
            <person name="You F.M."/>
            <person name="Sun Q."/>
            <person name="Liu Z."/>
            <person name="Lyons E."/>
            <person name="Wicker T."/>
            <person name="Salzberg S.L."/>
            <person name="Devos K.M."/>
            <person name="Dvorak J."/>
        </authorList>
    </citation>
    <scope>NUCLEOTIDE SEQUENCE [LARGE SCALE GENOMIC DNA]</scope>
    <source>
        <strain evidence="4">cv. AL8/78</strain>
    </source>
</reference>
<dbReference type="InterPro" id="IPR006595">
    <property type="entry name" value="CTLH_C"/>
</dbReference>
<dbReference type="InterPro" id="IPR027728">
    <property type="entry name" value="Topless_fam"/>
</dbReference>
<protein>
    <recommendedName>
        <fullName evidence="3">CTLH domain-containing protein</fullName>
    </recommendedName>
</protein>
<dbReference type="Pfam" id="PF21889">
    <property type="entry name" value="TPR1-like_2nd"/>
    <property type="match status" value="1"/>
</dbReference>
<dbReference type="PANTHER" id="PTHR44083:SF2">
    <property type="entry name" value="TOPLESS-RELATED PROTEIN 3"/>
    <property type="match status" value="1"/>
</dbReference>
<reference evidence="5" key="2">
    <citation type="journal article" date="2017" name="Nat. Plants">
        <title>The Aegilops tauschii genome reveals multiple impacts of transposons.</title>
        <authorList>
            <person name="Zhao G."/>
            <person name="Zou C."/>
            <person name="Li K."/>
            <person name="Wang K."/>
            <person name="Li T."/>
            <person name="Gao L."/>
            <person name="Zhang X."/>
            <person name="Wang H."/>
            <person name="Yang Z."/>
            <person name="Liu X."/>
            <person name="Jiang W."/>
            <person name="Mao L."/>
            <person name="Kong X."/>
            <person name="Jiao Y."/>
            <person name="Jia J."/>
        </authorList>
    </citation>
    <scope>NUCLEOTIDE SEQUENCE [LARGE SCALE GENOMIC DNA]</scope>
    <source>
        <strain evidence="5">cv. AL8/78</strain>
    </source>
</reference>
<feature type="domain" description="CTLH" evidence="3">
    <location>
        <begin position="34"/>
        <end position="92"/>
    </location>
</feature>
<evidence type="ECO:0000256" key="1">
    <source>
        <dbReference type="ARBA" id="ARBA00022574"/>
    </source>
</evidence>
<dbReference type="EnsemblPlants" id="AET3Gv20397300.9">
    <property type="protein sequence ID" value="AET3Gv20397300.9"/>
    <property type="gene ID" value="AET3Gv20397300"/>
</dbReference>
<dbReference type="SMART" id="SM00320">
    <property type="entry name" value="WD40"/>
    <property type="match status" value="3"/>
</dbReference>
<dbReference type="InterPro" id="IPR006594">
    <property type="entry name" value="LisH"/>
</dbReference>
<accession>A0A453EMM8</accession>
<dbReference type="InterPro" id="IPR048419">
    <property type="entry name" value="Topless_Znf"/>
</dbReference>
<dbReference type="Proteomes" id="UP000015105">
    <property type="component" value="Chromosome 3D"/>
</dbReference>
<evidence type="ECO:0000313" key="5">
    <source>
        <dbReference type="Proteomes" id="UP000015105"/>
    </source>
</evidence>
<dbReference type="SUPFAM" id="SSF50978">
    <property type="entry name" value="WD40 repeat-like"/>
    <property type="match status" value="1"/>
</dbReference>
<dbReference type="SMART" id="SM00668">
    <property type="entry name" value="CTLH"/>
    <property type="match status" value="1"/>
</dbReference>
<dbReference type="SMART" id="SM00667">
    <property type="entry name" value="LisH"/>
    <property type="match status" value="1"/>
</dbReference>
<dbReference type="PROSITE" id="PS50897">
    <property type="entry name" value="CTLH"/>
    <property type="match status" value="1"/>
</dbReference>
<dbReference type="InterPro" id="IPR054080">
    <property type="entry name" value="TPR1-like_2nd"/>
</dbReference>
<keyword evidence="2" id="KW-0677">Repeat</keyword>
<dbReference type="InterPro" id="IPR054532">
    <property type="entry name" value="TPL_SMU1_LisH-like"/>
</dbReference>
<dbReference type="InterPro" id="IPR001680">
    <property type="entry name" value="WD40_rpt"/>
</dbReference>
<dbReference type="InterPro" id="IPR036322">
    <property type="entry name" value="WD40_repeat_dom_sf"/>
</dbReference>
<dbReference type="Gramene" id="AET3Gv20397300.9">
    <property type="protein sequence ID" value="AET3Gv20397300.9"/>
    <property type="gene ID" value="AET3Gv20397300"/>
</dbReference>
<reference evidence="5" key="1">
    <citation type="journal article" date="2014" name="Science">
        <title>Ancient hybridizations among the ancestral genomes of bread wheat.</title>
        <authorList>
            <consortium name="International Wheat Genome Sequencing Consortium,"/>
            <person name="Marcussen T."/>
            <person name="Sandve S.R."/>
            <person name="Heier L."/>
            <person name="Spannagl M."/>
            <person name="Pfeifer M."/>
            <person name="Jakobsen K.S."/>
            <person name="Wulff B.B."/>
            <person name="Steuernagel B."/>
            <person name="Mayer K.F."/>
            <person name="Olsen O.A."/>
        </authorList>
    </citation>
    <scope>NUCLEOTIDE SEQUENCE [LARGE SCALE GENOMIC DNA]</scope>
    <source>
        <strain evidence="5">cv. AL8/78</strain>
    </source>
</reference>
<reference evidence="4" key="4">
    <citation type="submission" date="2019-03" db="UniProtKB">
        <authorList>
            <consortium name="EnsemblPlants"/>
        </authorList>
    </citation>
    <scope>IDENTIFICATION</scope>
</reference>
<evidence type="ECO:0000313" key="4">
    <source>
        <dbReference type="EnsemblPlants" id="AET3Gv20397300.9"/>
    </source>
</evidence>
<dbReference type="PROSITE" id="PS50896">
    <property type="entry name" value="LISH"/>
    <property type="match status" value="1"/>
</dbReference>
<sequence>MSSLSRELVFLILQFLDEEKFKETVHKLEQESGFYFNVKYFEEKVHAGEWDEVERYLSGFTKVDDNRYSMKIFFEIRKQKYLEALDRHDRAKAVDILVKDLKVFSTFNEELYKEITQLLTLENFRENEQLSKYGDTKSARSIMLIELKKLIEANPLFREKLVFPTLKASRLRTLINQSLNWQHQLCKNPRPNPDIKTLFTDHTCSPPNGARTSPVSVPLAAVPKAGAAYQPLTGHAPFQPPPPAGPSLAGWMTSAAVSSSIQSAAVAASSMSVPPNQGMMKRPAISDYQSAESEQLMKRLRPAGHGIDEATYPAPTPQPSWSLDDLPRTVACTLSQGSNVTSMDFHPSRHTLLLVGSANGEFTLWEIGLRERLVSKPFKIWDMQACSAQFQSVLAKDSSMPINRVTWSPDGDLIGVAFAKHLIHLYAYQQPNEARQVLEIEAHSGGVNDIAFSRPNKQLCVVTCGDDKLIRVSGICMDRKYIRLKGTRHLCILFALTTKRLFSLFSQLPLMGKLRHGFMTMRDLGWTMMLQENGVLQCFIVPMELGCSHAEQAKRGTHIWSSGTKAKDLSREHILDSAKRHLV</sequence>
<evidence type="ECO:0000259" key="3">
    <source>
        <dbReference type="PROSITE" id="PS50897"/>
    </source>
</evidence>
<keyword evidence="1" id="KW-0853">WD repeat</keyword>
<organism evidence="4 5">
    <name type="scientific">Aegilops tauschii subsp. strangulata</name>
    <name type="common">Goatgrass</name>
    <dbReference type="NCBI Taxonomy" id="200361"/>
    <lineage>
        <taxon>Eukaryota</taxon>
        <taxon>Viridiplantae</taxon>
        <taxon>Streptophyta</taxon>
        <taxon>Embryophyta</taxon>
        <taxon>Tracheophyta</taxon>
        <taxon>Spermatophyta</taxon>
        <taxon>Magnoliopsida</taxon>
        <taxon>Liliopsida</taxon>
        <taxon>Poales</taxon>
        <taxon>Poaceae</taxon>
        <taxon>BOP clade</taxon>
        <taxon>Pooideae</taxon>
        <taxon>Triticodae</taxon>
        <taxon>Triticeae</taxon>
        <taxon>Triticinae</taxon>
        <taxon>Aegilops</taxon>
    </lineage>
</organism>
<dbReference type="Pfam" id="PF21359">
    <property type="entry name" value="zf_topless"/>
    <property type="match status" value="1"/>
</dbReference>
<dbReference type="Pfam" id="PF17814">
    <property type="entry name" value="LisH_TPL"/>
    <property type="match status" value="1"/>
</dbReference>